<dbReference type="EMBL" id="JAPOHD010000027">
    <property type="protein sequence ID" value="MCY1721211.1"/>
    <property type="molecule type" value="Genomic_DNA"/>
</dbReference>
<feature type="domain" description="Hemerythrin-like" evidence="1">
    <location>
        <begin position="4"/>
        <end position="136"/>
    </location>
</feature>
<protein>
    <submittedName>
        <fullName evidence="2">Hemerythrin domain-containing protein</fullName>
    </submittedName>
</protein>
<evidence type="ECO:0000313" key="2">
    <source>
        <dbReference type="EMBL" id="MCY1721211.1"/>
    </source>
</evidence>
<name>A0A9X3F9E5_9BACT</name>
<dbReference type="Gene3D" id="1.20.120.520">
    <property type="entry name" value="nmb1532 protein domain like"/>
    <property type="match status" value="1"/>
</dbReference>
<accession>A0A9X3F9E5</accession>
<dbReference type="AlphaFoldDB" id="A0A9X3F9E5"/>
<dbReference type="GO" id="GO:0005886">
    <property type="term" value="C:plasma membrane"/>
    <property type="evidence" value="ECO:0007669"/>
    <property type="project" value="TreeGrafter"/>
</dbReference>
<evidence type="ECO:0000259" key="1">
    <source>
        <dbReference type="Pfam" id="PF01814"/>
    </source>
</evidence>
<proteinExistence type="predicted"/>
<keyword evidence="3" id="KW-1185">Reference proteome</keyword>
<gene>
    <name evidence="2" type="ORF">OU798_12705</name>
</gene>
<sequence length="180" mass="20250">MTTATKNLENDHEHILQLTDIMLAMTKKQSADVGHVELALDLVREYADKFHHAKEEDLLFPLLGEKGFPVKNGPVGVMLAEHEEGRNFIKGAAEAIQSYKPGNKEALTTVFRNLSGFALLLQNHIYKENNILFKMADEALNPAEQERLLKQFNLAESQAETEFNAENAIKKIESLATIYL</sequence>
<dbReference type="PANTHER" id="PTHR39966:SF1">
    <property type="entry name" value="HEMERYTHRIN-LIKE DOMAIN-CONTAINING PROTEIN"/>
    <property type="match status" value="1"/>
</dbReference>
<evidence type="ECO:0000313" key="3">
    <source>
        <dbReference type="Proteomes" id="UP001145087"/>
    </source>
</evidence>
<dbReference type="RefSeq" id="WP_343333543.1">
    <property type="nucleotide sequence ID" value="NZ_JAPOHD010000027.1"/>
</dbReference>
<dbReference type="PANTHER" id="PTHR39966">
    <property type="entry name" value="BLL2471 PROTEIN-RELATED"/>
    <property type="match status" value="1"/>
</dbReference>
<dbReference type="InterPro" id="IPR012312">
    <property type="entry name" value="Hemerythrin-like"/>
</dbReference>
<dbReference type="Proteomes" id="UP001145087">
    <property type="component" value="Unassembled WGS sequence"/>
</dbReference>
<organism evidence="2 3">
    <name type="scientific">Draconibacterium aestuarii</name>
    <dbReference type="NCBI Taxonomy" id="2998507"/>
    <lineage>
        <taxon>Bacteria</taxon>
        <taxon>Pseudomonadati</taxon>
        <taxon>Bacteroidota</taxon>
        <taxon>Bacteroidia</taxon>
        <taxon>Marinilabiliales</taxon>
        <taxon>Prolixibacteraceae</taxon>
        <taxon>Draconibacterium</taxon>
    </lineage>
</organism>
<dbReference type="Pfam" id="PF01814">
    <property type="entry name" value="Hemerythrin"/>
    <property type="match status" value="1"/>
</dbReference>
<comment type="caution">
    <text evidence="2">The sequence shown here is derived from an EMBL/GenBank/DDBJ whole genome shotgun (WGS) entry which is preliminary data.</text>
</comment>
<reference evidence="2" key="1">
    <citation type="submission" date="2022-11" db="EMBL/GenBank/DDBJ databases">
        <title>Marilongibacter aestuarii gen. nov., sp. nov., isolated from tidal flat sediment.</title>
        <authorList>
            <person name="Jiayan W."/>
        </authorList>
    </citation>
    <scope>NUCLEOTIDE SEQUENCE</scope>
    <source>
        <strain evidence="2">Z1-6</strain>
    </source>
</reference>